<proteinExistence type="predicted"/>
<reference evidence="2 3" key="1">
    <citation type="submission" date="2017-04" db="EMBL/GenBank/DDBJ databases">
        <title>Weissella cibaria strain m2 complete genome.</title>
        <authorList>
            <person name="Pan Q."/>
            <person name="Tan M."/>
            <person name="Yao F."/>
            <person name="Su S."/>
        </authorList>
    </citation>
    <scope>NUCLEOTIDE SEQUENCE [LARGE SCALE GENOMIC DNA]</scope>
    <source>
        <strain evidence="2 3">M2</strain>
    </source>
</reference>
<name>A0A2S1KNC8_9LACO</name>
<feature type="transmembrane region" description="Helical" evidence="1">
    <location>
        <begin position="6"/>
        <end position="35"/>
    </location>
</feature>
<keyword evidence="1" id="KW-0472">Membrane</keyword>
<keyword evidence="1" id="KW-0812">Transmembrane</keyword>
<evidence type="ECO:0000313" key="2">
    <source>
        <dbReference type="EMBL" id="AWF94518.1"/>
    </source>
</evidence>
<keyword evidence="1" id="KW-1133">Transmembrane helix</keyword>
<organism evidence="2 3">
    <name type="scientific">Weissella cibaria</name>
    <dbReference type="NCBI Taxonomy" id="137591"/>
    <lineage>
        <taxon>Bacteria</taxon>
        <taxon>Bacillati</taxon>
        <taxon>Bacillota</taxon>
        <taxon>Bacilli</taxon>
        <taxon>Lactobacillales</taxon>
        <taxon>Lactobacillaceae</taxon>
        <taxon>Weissella</taxon>
    </lineage>
</organism>
<accession>A0A2S1KNC8</accession>
<dbReference type="AlphaFoldDB" id="A0A2S1KNC8"/>
<protein>
    <submittedName>
        <fullName evidence="2">Uncharacterized protein</fullName>
    </submittedName>
</protein>
<dbReference type="EMBL" id="CP020928">
    <property type="protein sequence ID" value="AWF94518.1"/>
    <property type="molecule type" value="Genomic_DNA"/>
</dbReference>
<evidence type="ECO:0000313" key="3">
    <source>
        <dbReference type="Proteomes" id="UP000244870"/>
    </source>
</evidence>
<sequence>MFTATGLVGIVIVKILDGVLPKVIATIIVTLSFLFENIYR</sequence>
<evidence type="ECO:0000256" key="1">
    <source>
        <dbReference type="SAM" id="Phobius"/>
    </source>
</evidence>
<dbReference type="Proteomes" id="UP000244870">
    <property type="component" value="Chromosome"/>
</dbReference>
<gene>
    <name evidence="2" type="ORF">B6254_0061</name>
</gene>